<dbReference type="Pfam" id="PF02630">
    <property type="entry name" value="SCO1-SenC"/>
    <property type="match status" value="1"/>
</dbReference>
<keyword evidence="3" id="KW-0472">Membrane</keyword>
<dbReference type="PROSITE" id="PS51352">
    <property type="entry name" value="THIOREDOXIN_2"/>
    <property type="match status" value="1"/>
</dbReference>
<dbReference type="Proteomes" id="UP001057498">
    <property type="component" value="Chromosome"/>
</dbReference>
<dbReference type="PANTHER" id="PTHR12151">
    <property type="entry name" value="ELECTRON TRANSPORT PROTIN SCO1/SENC FAMILY MEMBER"/>
    <property type="match status" value="1"/>
</dbReference>
<dbReference type="InterPro" id="IPR013766">
    <property type="entry name" value="Thioredoxin_domain"/>
</dbReference>
<reference evidence="5" key="1">
    <citation type="submission" date="2022-04" db="EMBL/GenBank/DDBJ databases">
        <title>Whole genome sequence of Sphaerotilus sp. FB-5.</title>
        <authorList>
            <person name="Takeda M."/>
            <person name="Narihara S."/>
            <person name="Akimoto M."/>
            <person name="Akimoto R."/>
            <person name="Nishiyashiki S."/>
            <person name="Murakami T."/>
        </authorList>
    </citation>
    <scope>NUCLEOTIDE SEQUENCE</scope>
    <source>
        <strain evidence="5">FB-5</strain>
    </source>
</reference>
<dbReference type="InterPro" id="IPR036249">
    <property type="entry name" value="Thioredoxin-like_sf"/>
</dbReference>
<gene>
    <name evidence="5" type="ORF">CATMQ487_49340</name>
</gene>
<protein>
    <submittedName>
        <fullName evidence="5">SCO family protein</fullName>
    </submittedName>
</protein>
<keyword evidence="6" id="KW-1185">Reference proteome</keyword>
<dbReference type="EMBL" id="AP025730">
    <property type="protein sequence ID" value="BDI07964.1"/>
    <property type="molecule type" value="Genomic_DNA"/>
</dbReference>
<evidence type="ECO:0000259" key="4">
    <source>
        <dbReference type="PROSITE" id="PS51352"/>
    </source>
</evidence>
<accession>A0ABN6PS12</accession>
<dbReference type="Gene3D" id="3.40.30.10">
    <property type="entry name" value="Glutaredoxin"/>
    <property type="match status" value="1"/>
</dbReference>
<feature type="domain" description="Thioredoxin" evidence="4">
    <location>
        <begin position="42"/>
        <end position="213"/>
    </location>
</feature>
<evidence type="ECO:0000313" key="6">
    <source>
        <dbReference type="Proteomes" id="UP001057498"/>
    </source>
</evidence>
<name>A0ABN6PS12_9BURK</name>
<sequence length="279" mass="30960">MRWLFAGLIAVLAGWAHAVGKPPMENRSSFDPAIMQIDEAKHLGQRLAPDTAFVDEQGRPFTFGQLSGKPVILVLSYYGCDGSCPTINQNLAAALSGVKRFRAGRDYQILTVSFDRQDTAQTAGTFVQQMRTRPGAIPEGWRFAVLQDRADEAPKRFAEAVGFQFFWSRIDKTFMHPNVLVFLTPDGRVARYIYGTRMDAQNLELALIDADWGRISESASAVFDMITGACFSYNFSEGRYQPNYALLAGVGALAFGGSLVAWGLLGYRRRFARRPVNAH</sequence>
<dbReference type="RefSeq" id="WP_251971111.1">
    <property type="nucleotide sequence ID" value="NZ_AP025730.1"/>
</dbReference>
<keyword evidence="3" id="KW-1133">Transmembrane helix</keyword>
<keyword evidence="3" id="KW-0812">Transmembrane</keyword>
<dbReference type="CDD" id="cd02968">
    <property type="entry name" value="SCO"/>
    <property type="match status" value="1"/>
</dbReference>
<proteinExistence type="inferred from homology"/>
<evidence type="ECO:0000256" key="2">
    <source>
        <dbReference type="ARBA" id="ARBA00023008"/>
    </source>
</evidence>
<evidence type="ECO:0000256" key="1">
    <source>
        <dbReference type="ARBA" id="ARBA00010996"/>
    </source>
</evidence>
<evidence type="ECO:0000256" key="3">
    <source>
        <dbReference type="SAM" id="Phobius"/>
    </source>
</evidence>
<organism evidence="5 6">
    <name type="scientific">Sphaerotilus microaerophilus</name>
    <dbReference type="NCBI Taxonomy" id="2914710"/>
    <lineage>
        <taxon>Bacteria</taxon>
        <taxon>Pseudomonadati</taxon>
        <taxon>Pseudomonadota</taxon>
        <taxon>Betaproteobacteria</taxon>
        <taxon>Burkholderiales</taxon>
        <taxon>Sphaerotilaceae</taxon>
        <taxon>Sphaerotilus</taxon>
    </lineage>
</organism>
<dbReference type="SUPFAM" id="SSF52833">
    <property type="entry name" value="Thioredoxin-like"/>
    <property type="match status" value="1"/>
</dbReference>
<dbReference type="PANTHER" id="PTHR12151:SF8">
    <property type="entry name" value="THIOREDOXIN DOMAIN-CONTAINING PROTEIN"/>
    <property type="match status" value="1"/>
</dbReference>
<feature type="transmembrane region" description="Helical" evidence="3">
    <location>
        <begin position="244"/>
        <end position="265"/>
    </location>
</feature>
<evidence type="ECO:0000313" key="5">
    <source>
        <dbReference type="EMBL" id="BDI07964.1"/>
    </source>
</evidence>
<dbReference type="InterPro" id="IPR003782">
    <property type="entry name" value="SCO1/SenC"/>
</dbReference>
<comment type="similarity">
    <text evidence="1">Belongs to the SCO1/2 family.</text>
</comment>
<keyword evidence="2" id="KW-0186">Copper</keyword>